<name>A0A6J4QZ23_9ACTN</name>
<evidence type="ECO:0000313" key="1">
    <source>
        <dbReference type="EMBL" id="CAA9459273.1"/>
    </source>
</evidence>
<dbReference type="EMBL" id="CADCVF010000045">
    <property type="protein sequence ID" value="CAA9459273.1"/>
    <property type="molecule type" value="Genomic_DNA"/>
</dbReference>
<protein>
    <submittedName>
        <fullName evidence="1">Uncharacterized protein</fullName>
    </submittedName>
</protein>
<dbReference type="AlphaFoldDB" id="A0A6J4QZ23"/>
<sequence length="73" mass="8765">MNDWFSVELARERNAGILAEAEERRVARLAPRRPVFSALRARVARRMFEFAMELEREETWRAVWERLEAPKHP</sequence>
<organism evidence="1">
    <name type="scientific">uncultured Rubrobacteraceae bacterium</name>
    <dbReference type="NCBI Taxonomy" id="349277"/>
    <lineage>
        <taxon>Bacteria</taxon>
        <taxon>Bacillati</taxon>
        <taxon>Actinomycetota</taxon>
        <taxon>Rubrobacteria</taxon>
        <taxon>Rubrobacterales</taxon>
        <taxon>Rubrobacteraceae</taxon>
        <taxon>environmental samples</taxon>
    </lineage>
</organism>
<gene>
    <name evidence="1" type="ORF">AVDCRST_MAG58-2247</name>
</gene>
<accession>A0A6J4QZ23</accession>
<proteinExistence type="predicted"/>
<reference evidence="1" key="1">
    <citation type="submission" date="2020-02" db="EMBL/GenBank/DDBJ databases">
        <authorList>
            <person name="Meier V. D."/>
        </authorList>
    </citation>
    <scope>NUCLEOTIDE SEQUENCE</scope>
    <source>
        <strain evidence="1">AVDCRST_MAG58</strain>
    </source>
</reference>